<dbReference type="AlphaFoldDB" id="A0AA42X405"/>
<evidence type="ECO:0000313" key="2">
    <source>
        <dbReference type="Proteomes" id="UP001162318"/>
    </source>
</evidence>
<sequence length="60" mass="6702">MSTSSRRSSIGTKESRLPWYIHIDEEKTARSLALKGAFLAPFMNGLSLTWNDRLAGSDDD</sequence>
<dbReference type="EMBL" id="JAOCKX010000080">
    <property type="protein sequence ID" value="MDH2134989.1"/>
    <property type="molecule type" value="Genomic_DNA"/>
</dbReference>
<accession>A0AA42X405</accession>
<comment type="caution">
    <text evidence="1">The sequence shown here is derived from an EMBL/GenBank/DDBJ whole genome shotgun (WGS) entry which is preliminary data.</text>
</comment>
<dbReference type="RefSeq" id="WP_143058613.1">
    <property type="nucleotide sequence ID" value="NZ_CP139980.1"/>
</dbReference>
<dbReference type="Proteomes" id="UP001162318">
    <property type="component" value="Unassembled WGS sequence"/>
</dbReference>
<gene>
    <name evidence="1" type="ORF">N5J77_28065</name>
</gene>
<protein>
    <submittedName>
        <fullName evidence="1">Uncharacterized protein</fullName>
    </submittedName>
</protein>
<evidence type="ECO:0000313" key="1">
    <source>
        <dbReference type="EMBL" id="MDH2134989.1"/>
    </source>
</evidence>
<reference evidence="1" key="1">
    <citation type="submission" date="2022-09" db="EMBL/GenBank/DDBJ databases">
        <title>Intensive care unit water sources are persistently colonized with multi-drug resistant bacteria and are the site of extensive horizontal gene transfer of antibiotic resistance genes.</title>
        <authorList>
            <person name="Diorio-Toth L."/>
        </authorList>
    </citation>
    <scope>NUCLEOTIDE SEQUENCE</scope>
    <source>
        <strain evidence="1">GD03659</strain>
    </source>
</reference>
<proteinExistence type="predicted"/>
<organism evidence="1 2">
    <name type="scientific">Sphingobium yanoikuyae</name>
    <name type="common">Sphingomonas yanoikuyae</name>
    <dbReference type="NCBI Taxonomy" id="13690"/>
    <lineage>
        <taxon>Bacteria</taxon>
        <taxon>Pseudomonadati</taxon>
        <taxon>Pseudomonadota</taxon>
        <taxon>Alphaproteobacteria</taxon>
        <taxon>Sphingomonadales</taxon>
        <taxon>Sphingomonadaceae</taxon>
        <taxon>Sphingobium</taxon>
    </lineage>
</organism>
<name>A0AA42X405_SPHYA</name>